<keyword evidence="2" id="KW-1277">Toxin-antitoxin system</keyword>
<evidence type="ECO:0000313" key="3">
    <source>
        <dbReference type="EMBL" id="ABP66657.1"/>
    </source>
</evidence>
<dbReference type="GO" id="GO:0004521">
    <property type="term" value="F:RNA endonuclease activity"/>
    <property type="evidence" value="ECO:0007669"/>
    <property type="project" value="TreeGrafter"/>
</dbReference>
<accession>A4XIC2</accession>
<gene>
    <name evidence="3" type="ordered locus">Csac_1043</name>
</gene>
<dbReference type="GO" id="GO:0016075">
    <property type="term" value="P:rRNA catabolic process"/>
    <property type="evidence" value="ECO:0007669"/>
    <property type="project" value="TreeGrafter"/>
</dbReference>
<dbReference type="PANTHER" id="PTHR33988">
    <property type="entry name" value="ENDORIBONUCLEASE MAZF-RELATED"/>
    <property type="match status" value="1"/>
</dbReference>
<dbReference type="HOGENOM" id="CLU_121823_1_0_9"/>
<dbReference type="EMBL" id="CP000679">
    <property type="protein sequence ID" value="ABP66657.1"/>
    <property type="molecule type" value="Genomic_DNA"/>
</dbReference>
<dbReference type="GO" id="GO:0003677">
    <property type="term" value="F:DNA binding"/>
    <property type="evidence" value="ECO:0007669"/>
    <property type="project" value="InterPro"/>
</dbReference>
<organism evidence="3 4">
    <name type="scientific">Caldicellulosiruptor saccharolyticus (strain ATCC 43494 / DSM 8903 / Tp8T 6331)</name>
    <dbReference type="NCBI Taxonomy" id="351627"/>
    <lineage>
        <taxon>Bacteria</taxon>
        <taxon>Bacillati</taxon>
        <taxon>Bacillota</taxon>
        <taxon>Bacillota incertae sedis</taxon>
        <taxon>Caldicellulosiruptorales</taxon>
        <taxon>Caldicellulosiruptoraceae</taxon>
        <taxon>Caldicellulosiruptor</taxon>
    </lineage>
</organism>
<dbReference type="SUPFAM" id="SSF50118">
    <property type="entry name" value="Cell growth inhibitor/plasmid maintenance toxic component"/>
    <property type="match status" value="1"/>
</dbReference>
<dbReference type="AlphaFoldDB" id="A4XIC2"/>
<dbReference type="Proteomes" id="UP000000256">
    <property type="component" value="Chromosome"/>
</dbReference>
<dbReference type="KEGG" id="csc:Csac_1043"/>
<evidence type="ECO:0000313" key="4">
    <source>
        <dbReference type="Proteomes" id="UP000000256"/>
    </source>
</evidence>
<dbReference type="Gene3D" id="2.30.30.110">
    <property type="match status" value="1"/>
</dbReference>
<protein>
    <submittedName>
        <fullName evidence="3">Transcriptional modulator of MazE/toxin, MazF</fullName>
    </submittedName>
</protein>
<dbReference type="InterPro" id="IPR011067">
    <property type="entry name" value="Plasmid_toxin/cell-grow_inhib"/>
</dbReference>
<sequence length="145" mass="16111">MLQQNQNQNQTFEIKRGDIFYADLAPHVGSEQGGIRPVLVIQNDIGNKYSPTVIVAAITSQIGKAKFPTHVEIHAGEFGLTKDSVILLEQIRTIDKIRLKNKVGKLSDEVMEKVNQAILISLGLIDWAAEGYNWKKKEDAGIKKA</sequence>
<dbReference type="InterPro" id="IPR003477">
    <property type="entry name" value="PemK-like"/>
</dbReference>
<comment type="similarity">
    <text evidence="1">Belongs to the PemK/MazF family.</text>
</comment>
<reference evidence="3 4" key="1">
    <citation type="journal article" date="2008" name="Appl. Environ. Microbiol.">
        <title>Hydrogenomics of the extremely thermophilic bacterium Caldicellulosiruptor saccharolyticus.</title>
        <authorList>
            <person name="van de Werken H.J."/>
            <person name="Verhaart M.R."/>
            <person name="VanFossen A.L."/>
            <person name="Willquist K."/>
            <person name="Lewis D.L."/>
            <person name="Nichols J.D."/>
            <person name="Goorissen H.P."/>
            <person name="Mongodin E.F."/>
            <person name="Nelson K.E."/>
            <person name="van Niel E.W."/>
            <person name="Stams A.J."/>
            <person name="Ward D.E."/>
            <person name="de Vos W.M."/>
            <person name="van der Oost J."/>
            <person name="Kelly R.M."/>
            <person name="Kengen S.W."/>
        </authorList>
    </citation>
    <scope>NUCLEOTIDE SEQUENCE [LARGE SCALE GENOMIC DNA]</scope>
    <source>
        <strain evidence="4">ATCC 43494 / DSM 8903 / Tp8T 6331</strain>
    </source>
</reference>
<dbReference type="STRING" id="351627.Csac_1043"/>
<evidence type="ECO:0000256" key="1">
    <source>
        <dbReference type="ARBA" id="ARBA00007521"/>
    </source>
</evidence>
<dbReference type="eggNOG" id="COG2337">
    <property type="taxonomic scope" value="Bacteria"/>
</dbReference>
<name>A4XIC2_CALS8</name>
<dbReference type="PANTHER" id="PTHR33988:SF2">
    <property type="entry name" value="ENDORIBONUCLEASE MAZF"/>
    <property type="match status" value="1"/>
</dbReference>
<proteinExistence type="inferred from homology"/>
<keyword evidence="4" id="KW-1185">Reference proteome</keyword>
<dbReference type="GO" id="GO:0006402">
    <property type="term" value="P:mRNA catabolic process"/>
    <property type="evidence" value="ECO:0007669"/>
    <property type="project" value="TreeGrafter"/>
</dbReference>
<dbReference type="Pfam" id="PF02452">
    <property type="entry name" value="PemK_toxin"/>
    <property type="match status" value="1"/>
</dbReference>
<evidence type="ECO:0000256" key="2">
    <source>
        <dbReference type="ARBA" id="ARBA00022649"/>
    </source>
</evidence>